<dbReference type="Gene3D" id="3.10.10.10">
    <property type="entry name" value="HIV Type 1 Reverse Transcriptase, subunit A, domain 1"/>
    <property type="match status" value="1"/>
</dbReference>
<keyword evidence="2" id="KW-0812">Transmembrane</keyword>
<dbReference type="PANTHER" id="PTHR33050:SF7">
    <property type="entry name" value="RIBONUCLEASE H"/>
    <property type="match status" value="1"/>
</dbReference>
<dbReference type="PANTHER" id="PTHR33050">
    <property type="entry name" value="REVERSE TRANSCRIPTASE DOMAIN-CONTAINING PROTEIN"/>
    <property type="match status" value="1"/>
</dbReference>
<dbReference type="Gene3D" id="3.30.70.270">
    <property type="match status" value="1"/>
</dbReference>
<keyword evidence="5" id="KW-1185">Reference proteome</keyword>
<keyword evidence="2" id="KW-1133">Transmembrane helix</keyword>
<evidence type="ECO:0000313" key="5">
    <source>
        <dbReference type="Proteomes" id="UP001152795"/>
    </source>
</evidence>
<dbReference type="Proteomes" id="UP001152795">
    <property type="component" value="Unassembled WGS sequence"/>
</dbReference>
<evidence type="ECO:0000256" key="1">
    <source>
        <dbReference type="SAM" id="MobiDB-lite"/>
    </source>
</evidence>
<dbReference type="EMBL" id="CACRXK020011837">
    <property type="protein sequence ID" value="CAB4022163.1"/>
    <property type="molecule type" value="Genomic_DNA"/>
</dbReference>
<evidence type="ECO:0000259" key="3">
    <source>
        <dbReference type="Pfam" id="PF00078"/>
    </source>
</evidence>
<feature type="compositionally biased region" description="Basic residues" evidence="1">
    <location>
        <begin position="132"/>
        <end position="143"/>
    </location>
</feature>
<dbReference type="SUPFAM" id="SSF56672">
    <property type="entry name" value="DNA/RNA polymerases"/>
    <property type="match status" value="1"/>
</dbReference>
<dbReference type="AlphaFoldDB" id="A0A6S7IWS2"/>
<sequence>MSHPELSGKDMKEFMEKSLTQMCQQLTNVVDDRFAHLKRELSADNSATLDAFANKKARLEKPRFKLKGNEQQYNHQLGVLDTVESATTALEHQDIHKAISFLQEAEYMTNELADNSDDEKRIDRAEKTAEKKPKKAKASKTSKSRPFPGYPNRIPYRNSMPSRRPVFPDHNGPRGNAIGPCYKLSETSFLANNKSARDHPDFVSEAIVKLLKGRYIEEQSEPPYCVNPLSVAKGKKLRLVLDLRNINGHLLKQSFPYEDLRSLSQLFEQNFWFFTWDLKSGYHHVDIYVAPRKFLGFSWNFNGKLRYFIFCVLPFGLSSACYCFTKLLRPLVKRWRMMSYASFVYLDDGISGHKRRIDASAASIIQKKDLSCSGLKTNEEKCHWEPI</sequence>
<gene>
    <name evidence="4" type="ORF">PACLA_8A032765</name>
</gene>
<name>A0A6S7IWS2_PARCT</name>
<organism evidence="4 5">
    <name type="scientific">Paramuricea clavata</name>
    <name type="common">Red gorgonian</name>
    <name type="synonym">Violescent sea-whip</name>
    <dbReference type="NCBI Taxonomy" id="317549"/>
    <lineage>
        <taxon>Eukaryota</taxon>
        <taxon>Metazoa</taxon>
        <taxon>Cnidaria</taxon>
        <taxon>Anthozoa</taxon>
        <taxon>Octocorallia</taxon>
        <taxon>Malacalcyonacea</taxon>
        <taxon>Plexauridae</taxon>
        <taxon>Paramuricea</taxon>
    </lineage>
</organism>
<reference evidence="4" key="1">
    <citation type="submission" date="2020-04" db="EMBL/GenBank/DDBJ databases">
        <authorList>
            <person name="Alioto T."/>
            <person name="Alioto T."/>
            <person name="Gomez Garrido J."/>
        </authorList>
    </citation>
    <scope>NUCLEOTIDE SEQUENCE</scope>
    <source>
        <strain evidence="4">A484AB</strain>
    </source>
</reference>
<protein>
    <recommendedName>
        <fullName evidence="3">Reverse transcriptase domain-containing protein</fullName>
    </recommendedName>
</protein>
<dbReference type="InterPro" id="IPR043502">
    <property type="entry name" value="DNA/RNA_pol_sf"/>
</dbReference>
<comment type="caution">
    <text evidence="4">The sequence shown here is derived from an EMBL/GenBank/DDBJ whole genome shotgun (WGS) entry which is preliminary data.</text>
</comment>
<dbReference type="Pfam" id="PF00078">
    <property type="entry name" value="RVT_1"/>
    <property type="match status" value="1"/>
</dbReference>
<dbReference type="OrthoDB" id="5989789at2759"/>
<feature type="domain" description="Reverse transcriptase" evidence="3">
    <location>
        <begin position="235"/>
        <end position="384"/>
    </location>
</feature>
<dbReference type="InterPro" id="IPR000477">
    <property type="entry name" value="RT_dom"/>
</dbReference>
<dbReference type="InterPro" id="IPR043128">
    <property type="entry name" value="Rev_trsase/Diguanyl_cyclase"/>
</dbReference>
<feature type="region of interest" description="Disordered" evidence="1">
    <location>
        <begin position="126"/>
        <end position="163"/>
    </location>
</feature>
<accession>A0A6S7IWS2</accession>
<feature type="transmembrane region" description="Helical" evidence="2">
    <location>
        <begin position="307"/>
        <end position="328"/>
    </location>
</feature>
<keyword evidence="2" id="KW-0472">Membrane</keyword>
<proteinExistence type="predicted"/>
<evidence type="ECO:0000256" key="2">
    <source>
        <dbReference type="SAM" id="Phobius"/>
    </source>
</evidence>
<dbReference type="InterPro" id="IPR052055">
    <property type="entry name" value="Hepadnavirus_pol/RT"/>
</dbReference>
<evidence type="ECO:0000313" key="4">
    <source>
        <dbReference type="EMBL" id="CAB4022163.1"/>
    </source>
</evidence>